<dbReference type="PRINTS" id="PR00344">
    <property type="entry name" value="BCTRLSENSOR"/>
</dbReference>
<feature type="domain" description="Response regulatory" evidence="12">
    <location>
        <begin position="1236"/>
        <end position="1353"/>
    </location>
</feature>
<dbReference type="SUPFAM" id="SSF55781">
    <property type="entry name" value="GAF domain-like"/>
    <property type="match status" value="1"/>
</dbReference>
<protein>
    <recommendedName>
        <fullName evidence="3">histidine kinase</fullName>
        <ecNumber evidence="3">2.7.13.3</ecNumber>
    </recommendedName>
</protein>
<feature type="modified residue" description="4-aspartylphosphate" evidence="8">
    <location>
        <position position="1139"/>
    </location>
</feature>
<feature type="domain" description="Histidine kinase" evidence="11">
    <location>
        <begin position="686"/>
        <end position="918"/>
    </location>
</feature>
<evidence type="ECO:0000256" key="9">
    <source>
        <dbReference type="SAM" id="MobiDB-lite"/>
    </source>
</evidence>
<proteinExistence type="predicted"/>
<dbReference type="FunFam" id="3.30.565.10:FF:000010">
    <property type="entry name" value="Sensor histidine kinase RcsC"/>
    <property type="match status" value="1"/>
</dbReference>
<dbReference type="InterPro" id="IPR003660">
    <property type="entry name" value="HAMP_dom"/>
</dbReference>
<dbReference type="InterPro" id="IPR004358">
    <property type="entry name" value="Sig_transdc_His_kin-like_C"/>
</dbReference>
<dbReference type="InterPro" id="IPR036890">
    <property type="entry name" value="HATPase_C_sf"/>
</dbReference>
<evidence type="ECO:0000313" key="15">
    <source>
        <dbReference type="Proteomes" id="UP000198635"/>
    </source>
</evidence>
<evidence type="ECO:0000256" key="8">
    <source>
        <dbReference type="PROSITE-ProRule" id="PRU00169"/>
    </source>
</evidence>
<dbReference type="SUPFAM" id="SSF58104">
    <property type="entry name" value="Methyl-accepting chemotaxis protein (MCP) signaling domain"/>
    <property type="match status" value="1"/>
</dbReference>
<dbReference type="InterPro" id="IPR003594">
    <property type="entry name" value="HATPase_dom"/>
</dbReference>
<keyword evidence="10" id="KW-0812">Transmembrane</keyword>
<keyword evidence="5" id="KW-0808">Transferase</keyword>
<feature type="transmembrane region" description="Helical" evidence="10">
    <location>
        <begin position="295"/>
        <end position="312"/>
    </location>
</feature>
<dbReference type="PROSITE" id="PS50109">
    <property type="entry name" value="HIS_KIN"/>
    <property type="match status" value="1"/>
</dbReference>
<evidence type="ECO:0000259" key="12">
    <source>
        <dbReference type="PROSITE" id="PS50110"/>
    </source>
</evidence>
<dbReference type="InterPro" id="IPR036097">
    <property type="entry name" value="HisK_dim/P_sf"/>
</dbReference>
<keyword evidence="10" id="KW-1133">Transmembrane helix</keyword>
<evidence type="ECO:0000256" key="5">
    <source>
        <dbReference type="ARBA" id="ARBA00022679"/>
    </source>
</evidence>
<dbReference type="SMART" id="SM00304">
    <property type="entry name" value="HAMP"/>
    <property type="match status" value="1"/>
</dbReference>
<dbReference type="Gene3D" id="1.10.287.130">
    <property type="match status" value="1"/>
</dbReference>
<feature type="compositionally biased region" description="Basic and acidic residues" evidence="9">
    <location>
        <begin position="925"/>
        <end position="934"/>
    </location>
</feature>
<dbReference type="Proteomes" id="UP000198635">
    <property type="component" value="Unassembled WGS sequence"/>
</dbReference>
<keyword evidence="6 14" id="KW-0418">Kinase</keyword>
<dbReference type="SMART" id="SM00448">
    <property type="entry name" value="REC"/>
    <property type="match status" value="3"/>
</dbReference>
<dbReference type="CDD" id="cd00082">
    <property type="entry name" value="HisKA"/>
    <property type="match status" value="1"/>
</dbReference>
<dbReference type="CDD" id="cd17546">
    <property type="entry name" value="REC_hyHK_CKI1_RcsC-like"/>
    <property type="match status" value="1"/>
</dbReference>
<dbReference type="EC" id="2.7.13.3" evidence="3"/>
<evidence type="ECO:0000256" key="4">
    <source>
        <dbReference type="ARBA" id="ARBA00022553"/>
    </source>
</evidence>
<dbReference type="InterPro" id="IPR001789">
    <property type="entry name" value="Sig_transdc_resp-reg_receiver"/>
</dbReference>
<dbReference type="RefSeq" id="WP_092379179.1">
    <property type="nucleotide sequence ID" value="NZ_FORX01000026.1"/>
</dbReference>
<feature type="transmembrane region" description="Helical" evidence="10">
    <location>
        <begin position="324"/>
        <end position="347"/>
    </location>
</feature>
<evidence type="ECO:0000256" key="1">
    <source>
        <dbReference type="ARBA" id="ARBA00000085"/>
    </source>
</evidence>
<comment type="catalytic activity">
    <reaction evidence="1">
        <text>ATP + protein L-histidine = ADP + protein N-phospho-L-histidine.</text>
        <dbReference type="EC" id="2.7.13.3"/>
    </reaction>
</comment>
<evidence type="ECO:0000256" key="10">
    <source>
        <dbReference type="SAM" id="Phobius"/>
    </source>
</evidence>
<dbReference type="InterPro" id="IPR029016">
    <property type="entry name" value="GAF-like_dom_sf"/>
</dbReference>
<dbReference type="InterPro" id="IPR003018">
    <property type="entry name" value="GAF"/>
</dbReference>
<dbReference type="Pfam" id="PF00672">
    <property type="entry name" value="HAMP"/>
    <property type="match status" value="1"/>
</dbReference>
<organism evidence="14 15">
    <name type="scientific">Desulfomicrobium apsheronum</name>
    <dbReference type="NCBI Taxonomy" id="52560"/>
    <lineage>
        <taxon>Bacteria</taxon>
        <taxon>Pseudomonadati</taxon>
        <taxon>Thermodesulfobacteriota</taxon>
        <taxon>Desulfovibrionia</taxon>
        <taxon>Desulfovibrionales</taxon>
        <taxon>Desulfomicrobiaceae</taxon>
        <taxon>Desulfomicrobium</taxon>
    </lineage>
</organism>
<evidence type="ECO:0000256" key="2">
    <source>
        <dbReference type="ARBA" id="ARBA00004370"/>
    </source>
</evidence>
<dbReference type="EMBL" id="FORX01000026">
    <property type="protein sequence ID" value="SFK46486.1"/>
    <property type="molecule type" value="Genomic_DNA"/>
</dbReference>
<feature type="domain" description="Response regulatory" evidence="12">
    <location>
        <begin position="968"/>
        <end position="1081"/>
    </location>
</feature>
<feature type="domain" description="HAMP" evidence="13">
    <location>
        <begin position="351"/>
        <end position="403"/>
    </location>
</feature>
<feature type="modified residue" description="4-aspartylphosphate" evidence="8">
    <location>
        <position position="1017"/>
    </location>
</feature>
<evidence type="ECO:0000256" key="6">
    <source>
        <dbReference type="ARBA" id="ARBA00022777"/>
    </source>
</evidence>
<dbReference type="SUPFAM" id="SSF52172">
    <property type="entry name" value="CheY-like"/>
    <property type="match status" value="3"/>
</dbReference>
<keyword evidence="7" id="KW-0902">Two-component regulatory system</keyword>
<evidence type="ECO:0000259" key="13">
    <source>
        <dbReference type="PROSITE" id="PS50885"/>
    </source>
</evidence>
<dbReference type="Pfam" id="PF00072">
    <property type="entry name" value="Response_reg"/>
    <property type="match status" value="3"/>
</dbReference>
<evidence type="ECO:0000313" key="14">
    <source>
        <dbReference type="EMBL" id="SFK46486.1"/>
    </source>
</evidence>
<dbReference type="PANTHER" id="PTHR45339">
    <property type="entry name" value="HYBRID SIGNAL TRANSDUCTION HISTIDINE KINASE J"/>
    <property type="match status" value="1"/>
</dbReference>
<dbReference type="Pfam" id="PF02518">
    <property type="entry name" value="HATPase_c"/>
    <property type="match status" value="1"/>
</dbReference>
<dbReference type="Gene3D" id="3.30.450.40">
    <property type="match status" value="1"/>
</dbReference>
<keyword evidence="10" id="KW-0472">Membrane</keyword>
<feature type="region of interest" description="Disordered" evidence="9">
    <location>
        <begin position="923"/>
        <end position="958"/>
    </location>
</feature>
<feature type="transmembrane region" description="Helical" evidence="10">
    <location>
        <begin position="12"/>
        <end position="33"/>
    </location>
</feature>
<reference evidence="15" key="1">
    <citation type="submission" date="2016-10" db="EMBL/GenBank/DDBJ databases">
        <authorList>
            <person name="Varghese N."/>
            <person name="Submissions S."/>
        </authorList>
    </citation>
    <scope>NUCLEOTIDE SEQUENCE [LARGE SCALE GENOMIC DNA]</scope>
    <source>
        <strain evidence="15">DSM 5918</strain>
    </source>
</reference>
<dbReference type="Gene3D" id="6.10.340.10">
    <property type="match status" value="1"/>
</dbReference>
<comment type="subcellular location">
    <subcellularLocation>
        <location evidence="2">Membrane</location>
    </subcellularLocation>
</comment>
<dbReference type="PROSITE" id="PS50110">
    <property type="entry name" value="RESPONSE_REGULATORY"/>
    <property type="match status" value="3"/>
</dbReference>
<dbReference type="Pfam" id="PF00512">
    <property type="entry name" value="HisKA"/>
    <property type="match status" value="1"/>
</dbReference>
<dbReference type="SUPFAM" id="SSF47384">
    <property type="entry name" value="Homodimeric domain of signal transducing histidine kinase"/>
    <property type="match status" value="1"/>
</dbReference>
<keyword evidence="15" id="KW-1185">Reference proteome</keyword>
<sequence length="1356" mass="150220">MIFDNIRMKPKLLFLFIMTGIVPLGIVALIGSYSASNALLDLAFEQLGSIQAIKRDKLQTTLTERISGLKLLAGLRQTQQAVEDLNMLGEEDPARPYPIESSEYQRIHGRYDSQLKGYIAVNGFEDIYLIDRRGGNVMYAAGQGEELGTSLATGRYRHTALARLWERVLRSGDVAFEDFSTYEPNGGKQAAFIGYPVLDLQGGVAGVIAARVSGEFINQIMPSRQGLGKSGESYLLRWLEAQKKFEMRSDIKTMGNGLYVIGYTLPRTPVYWHDAVANGFDGGGGTYEDSSGTTVLVAFNTLDVLGTNWILISKIDKGEILRPIWTFLLIICVTGAVLALMIAPGAYGLAKGISQPLEQGVSFAEAISAGDLKARLDLRQKDELGMLAKALNSMARNLREMDWLNQGKTGLDDTLRGEHSPQELARLFISFICKHLDSQIGLFFLHDDGELVLTSSYAFTNRQGQFTRLRVGEGLVGQAALEGEILTFAQVEEGAPHFHFGPGEAVPSHFLAAPVFMGKELLGAFLIGREYAFSPLHRQFIADIAKNTAVLFNMATSRGVIANLLRQAQEQQEMLRVANEELEEQTNMLKESQTELQAQQEELQVTNEELAEQTRALKESERRLQDQQGELRSVNDKLGERAMELEEQKSAIRRKNKELLRAQEQLKLKAQELESASRYKSEFLANMSHELRTPLNSILILSQLLAHNKEGNLSTKQTEAASAINSSGADLLRLINEILDLSKVEAGKVELHLEEMPLTSMISDLQRVFKGVAVEKGVSFLVEQDPSLPETMLTDTHRLQQVLRNLLSNAFKFTDHGSVTLSISRPDPEITLPGSIASTEEAICIAVTDMGIGIPEDKQGTIFEAFRQADGSTSRKYGGTGLGLSISRELTKLLGGEIRLHSREGQGSTFSLILPLRHHAGTSADEIRPRESAPEQKATPPRAAKPEAEAPAPYLQDDRANLKSSDKSLLIIEDDQRFARILRDQARDMGFKVLFAADGETGLHFADFHAPSAIILDNVLPGIDGWTVMERLKNDPRTRHIPLSFISAEDRSLEAMRMGALAFLTKPVKIEELQKLLEKIDSFIKKPSRRLLVVDDDALQRESIRALIGNGDVETVTAASGAQALALLKSQNFDCMILDLGLSDMSGFDVLRTLRSGPAPSALPVVVYTGRDLSDEEERRLSQYAESIIVKGARSPERLLEETTLFLHRVQANLPQEKQRMLQTDSEPESVLFARTVLVVDDDMRNIFALTSVLEEKGMQVVVARDGSESLTKLRENPEIDLVLMDIMMPVMDGYEAMREIRKDPRLKDLPIIALTAKAMKGDKSACIEAGANDYLAKPVDMNKLLSLLRVWLYRK</sequence>
<feature type="domain" description="Response regulatory" evidence="12">
    <location>
        <begin position="1090"/>
        <end position="1206"/>
    </location>
</feature>
<gene>
    <name evidence="14" type="ORF">SAMN04488082_12630</name>
</gene>
<dbReference type="GO" id="GO:0016020">
    <property type="term" value="C:membrane"/>
    <property type="evidence" value="ECO:0007669"/>
    <property type="project" value="UniProtKB-SubCell"/>
</dbReference>
<feature type="compositionally biased region" description="Basic and acidic residues" evidence="9">
    <location>
        <begin position="615"/>
        <end position="625"/>
    </location>
</feature>
<dbReference type="Pfam" id="PF13185">
    <property type="entry name" value="GAF_2"/>
    <property type="match status" value="1"/>
</dbReference>
<accession>A0A1I3ZS38</accession>
<dbReference type="InterPro" id="IPR003661">
    <property type="entry name" value="HisK_dim/P_dom"/>
</dbReference>
<dbReference type="InterPro" id="IPR011006">
    <property type="entry name" value="CheY-like_superfamily"/>
</dbReference>
<dbReference type="SMART" id="SM00387">
    <property type="entry name" value="HATPase_c"/>
    <property type="match status" value="1"/>
</dbReference>
<dbReference type="CDD" id="cd16922">
    <property type="entry name" value="HATPase_EvgS-ArcB-TorS-like"/>
    <property type="match status" value="1"/>
</dbReference>
<dbReference type="Gene3D" id="3.40.50.2300">
    <property type="match status" value="3"/>
</dbReference>
<dbReference type="SUPFAM" id="SSF158472">
    <property type="entry name" value="HAMP domain-like"/>
    <property type="match status" value="1"/>
</dbReference>
<dbReference type="Gene3D" id="3.30.565.10">
    <property type="entry name" value="Histidine kinase-like ATPase, C-terminal domain"/>
    <property type="match status" value="1"/>
</dbReference>
<dbReference type="CDD" id="cd00156">
    <property type="entry name" value="REC"/>
    <property type="match status" value="1"/>
</dbReference>
<dbReference type="SMART" id="SM00388">
    <property type="entry name" value="HisKA"/>
    <property type="match status" value="1"/>
</dbReference>
<dbReference type="SUPFAM" id="SSF55874">
    <property type="entry name" value="ATPase domain of HSP90 chaperone/DNA topoisomerase II/histidine kinase"/>
    <property type="match status" value="1"/>
</dbReference>
<dbReference type="STRING" id="52560.SAMN04488082_12630"/>
<keyword evidence="4 8" id="KW-0597">Phosphoprotein</keyword>
<feature type="modified residue" description="4-aspartylphosphate" evidence="8">
    <location>
        <position position="1286"/>
    </location>
</feature>
<dbReference type="CDD" id="cd06225">
    <property type="entry name" value="HAMP"/>
    <property type="match status" value="1"/>
</dbReference>
<evidence type="ECO:0000259" key="11">
    <source>
        <dbReference type="PROSITE" id="PS50109"/>
    </source>
</evidence>
<evidence type="ECO:0000256" key="7">
    <source>
        <dbReference type="ARBA" id="ARBA00023012"/>
    </source>
</evidence>
<dbReference type="InterPro" id="IPR005467">
    <property type="entry name" value="His_kinase_dom"/>
</dbReference>
<dbReference type="GO" id="GO:0000155">
    <property type="term" value="F:phosphorelay sensor kinase activity"/>
    <property type="evidence" value="ECO:0007669"/>
    <property type="project" value="InterPro"/>
</dbReference>
<name>A0A1I3ZS38_9BACT</name>
<dbReference type="OrthoDB" id="9796305at2"/>
<dbReference type="PROSITE" id="PS50885">
    <property type="entry name" value="HAMP"/>
    <property type="match status" value="1"/>
</dbReference>
<dbReference type="PANTHER" id="PTHR45339:SF1">
    <property type="entry name" value="HYBRID SIGNAL TRANSDUCTION HISTIDINE KINASE J"/>
    <property type="match status" value="1"/>
</dbReference>
<feature type="region of interest" description="Disordered" evidence="9">
    <location>
        <begin position="614"/>
        <end position="634"/>
    </location>
</feature>
<evidence type="ECO:0000256" key="3">
    <source>
        <dbReference type="ARBA" id="ARBA00012438"/>
    </source>
</evidence>